<feature type="non-terminal residue" evidence="2">
    <location>
        <position position="1"/>
    </location>
</feature>
<sequence>GIGDHYEIDNPLTTVMINNSDFQDGEDGVYIGDDIDGLGPWLVPTSTNLPPADPLFILTSMVDKSDNYFLANVLTLEPDQPIDSPCVDYVDPVGPPKMEAALLGDINTVIGLAGNPNRVAETGVVTRTDYVPDIPGVVDMGYHYSGLAGLFTLSVTVNANGSLVSISPLQALYNAGEVVTITVAPDFGYRVEAWTGADTYPSSYINSISVQMDDDRDITVDFALDIYNILRVPSEYGDIADAISAAASGDMIIVAPGVYNVSDSGLTN</sequence>
<evidence type="ECO:0000259" key="1">
    <source>
        <dbReference type="Pfam" id="PF18998"/>
    </source>
</evidence>
<dbReference type="Pfam" id="PF18998">
    <property type="entry name" value="Flg_new_2"/>
    <property type="match status" value="1"/>
</dbReference>
<comment type="caution">
    <text evidence="2">The sequence shown here is derived from an EMBL/GenBank/DDBJ whole genome shotgun (WGS) entry which is preliminary data.</text>
</comment>
<feature type="domain" description="Bacterial repeat" evidence="1">
    <location>
        <begin position="153"/>
        <end position="223"/>
    </location>
</feature>
<accession>X0U4S9</accession>
<dbReference type="InterPro" id="IPR044060">
    <property type="entry name" value="Bacterial_rp_domain"/>
</dbReference>
<name>X0U4S9_9ZZZZ</name>
<dbReference type="EMBL" id="BARS01025077">
    <property type="protein sequence ID" value="GAG00560.1"/>
    <property type="molecule type" value="Genomic_DNA"/>
</dbReference>
<feature type="non-terminal residue" evidence="2">
    <location>
        <position position="268"/>
    </location>
</feature>
<dbReference type="AlphaFoldDB" id="X0U4S9"/>
<proteinExistence type="predicted"/>
<protein>
    <recommendedName>
        <fullName evidence="1">Bacterial repeat domain-containing protein</fullName>
    </recommendedName>
</protein>
<organism evidence="2">
    <name type="scientific">marine sediment metagenome</name>
    <dbReference type="NCBI Taxonomy" id="412755"/>
    <lineage>
        <taxon>unclassified sequences</taxon>
        <taxon>metagenomes</taxon>
        <taxon>ecological metagenomes</taxon>
    </lineage>
</organism>
<reference evidence="2" key="1">
    <citation type="journal article" date="2014" name="Front. Microbiol.">
        <title>High frequency of phylogenetically diverse reductive dehalogenase-homologous genes in deep subseafloor sedimentary metagenomes.</title>
        <authorList>
            <person name="Kawai M."/>
            <person name="Futagami T."/>
            <person name="Toyoda A."/>
            <person name="Takaki Y."/>
            <person name="Nishi S."/>
            <person name="Hori S."/>
            <person name="Arai W."/>
            <person name="Tsubouchi T."/>
            <person name="Morono Y."/>
            <person name="Uchiyama I."/>
            <person name="Ito T."/>
            <person name="Fujiyama A."/>
            <person name="Inagaki F."/>
            <person name="Takami H."/>
        </authorList>
    </citation>
    <scope>NUCLEOTIDE SEQUENCE</scope>
    <source>
        <strain evidence="2">Expedition CK06-06</strain>
    </source>
</reference>
<evidence type="ECO:0000313" key="2">
    <source>
        <dbReference type="EMBL" id="GAG00560.1"/>
    </source>
</evidence>
<gene>
    <name evidence="2" type="ORF">S01H1_39692</name>
</gene>